<dbReference type="InterPro" id="IPR001660">
    <property type="entry name" value="SAM"/>
</dbReference>
<feature type="region of interest" description="Disordered" evidence="1">
    <location>
        <begin position="244"/>
        <end position="328"/>
    </location>
</feature>
<dbReference type="PROSITE" id="PS50105">
    <property type="entry name" value="SAM_DOMAIN"/>
    <property type="match status" value="1"/>
</dbReference>
<dbReference type="AlphaFoldDB" id="A0AAN7JXV0"/>
<name>A0AAN7JXV0_9MYRT</name>
<dbReference type="Gene3D" id="1.10.150.50">
    <property type="entry name" value="Transcription Factor, Ets-1"/>
    <property type="match status" value="1"/>
</dbReference>
<dbReference type="PANTHER" id="PTHR33915:SF3">
    <property type="entry name" value="STERILE ALPHA MOTIF (SAM) DOMAIN PROTEIN"/>
    <property type="match status" value="1"/>
</dbReference>
<protein>
    <recommendedName>
        <fullName evidence="2">SAM domain-containing protein</fullName>
    </recommendedName>
</protein>
<evidence type="ECO:0000259" key="2">
    <source>
        <dbReference type="PROSITE" id="PS50105"/>
    </source>
</evidence>
<reference evidence="3 4" key="1">
    <citation type="journal article" date="2023" name="Hortic Res">
        <title>Pangenome of water caltrop reveals structural variations and asymmetric subgenome divergence after allopolyploidization.</title>
        <authorList>
            <person name="Zhang X."/>
            <person name="Chen Y."/>
            <person name="Wang L."/>
            <person name="Yuan Y."/>
            <person name="Fang M."/>
            <person name="Shi L."/>
            <person name="Lu R."/>
            <person name="Comes H.P."/>
            <person name="Ma Y."/>
            <person name="Chen Y."/>
            <person name="Huang G."/>
            <person name="Zhou Y."/>
            <person name="Zheng Z."/>
            <person name="Qiu Y."/>
        </authorList>
    </citation>
    <scope>NUCLEOTIDE SEQUENCE [LARGE SCALE GENOMIC DNA]</scope>
    <source>
        <tissue evidence="3">Roots</tissue>
    </source>
</reference>
<feature type="compositionally biased region" description="Low complexity" evidence="1">
    <location>
        <begin position="279"/>
        <end position="296"/>
    </location>
</feature>
<feature type="region of interest" description="Disordered" evidence="1">
    <location>
        <begin position="185"/>
        <end position="226"/>
    </location>
</feature>
<evidence type="ECO:0000256" key="1">
    <source>
        <dbReference type="SAM" id="MobiDB-lite"/>
    </source>
</evidence>
<evidence type="ECO:0000313" key="4">
    <source>
        <dbReference type="Proteomes" id="UP001345219"/>
    </source>
</evidence>
<evidence type="ECO:0000313" key="3">
    <source>
        <dbReference type="EMBL" id="KAK4757288.1"/>
    </source>
</evidence>
<dbReference type="InterPro" id="IPR013761">
    <property type="entry name" value="SAM/pointed_sf"/>
</dbReference>
<feature type="compositionally biased region" description="Basic residues" evidence="1">
    <location>
        <begin position="190"/>
        <end position="200"/>
    </location>
</feature>
<sequence>MDWSAWLSKTGLDPALVHAYGLEFTRNELQGEDLAYFDHEFLQSMGISVAKHRLEILKLARKDVGSNLSKLRFSSALITAISKTRRSVGKYVGRYFVSSSSSSSEEVAVKDSLLEPSERAAKELNGRVIANISTLTSKYSSTSRDGYKADHIKKVMVYKNNGHRSLAISGPMDGLGKYNYKYKQGAAADHHHHHHPHHNNNYKSPRLSGPLPYGSRKSISLGQPPAVDVKSHEKALLALRNFNYSKSSSGPLDRSPTPTRRSSSGSLDGRPAAIRNMKSSSSSPPGSGPTNRSSPRVSNGPLEAAPGQRPSPRTHHRVANGNLTDTDQRMVDGLDEHSLWAKLFHDMKPT</sequence>
<gene>
    <name evidence="3" type="ORF">SAY87_007415</name>
</gene>
<dbReference type="CDD" id="cd09487">
    <property type="entry name" value="SAM_superfamily"/>
    <property type="match status" value="1"/>
</dbReference>
<comment type="caution">
    <text evidence="3">The sequence shown here is derived from an EMBL/GenBank/DDBJ whole genome shotgun (WGS) entry which is preliminary data.</text>
</comment>
<accession>A0AAN7JXV0</accession>
<dbReference type="Proteomes" id="UP001345219">
    <property type="component" value="Chromosome 6"/>
</dbReference>
<organism evidence="3 4">
    <name type="scientific">Trapa incisa</name>
    <dbReference type="NCBI Taxonomy" id="236973"/>
    <lineage>
        <taxon>Eukaryota</taxon>
        <taxon>Viridiplantae</taxon>
        <taxon>Streptophyta</taxon>
        <taxon>Embryophyta</taxon>
        <taxon>Tracheophyta</taxon>
        <taxon>Spermatophyta</taxon>
        <taxon>Magnoliopsida</taxon>
        <taxon>eudicotyledons</taxon>
        <taxon>Gunneridae</taxon>
        <taxon>Pentapetalae</taxon>
        <taxon>rosids</taxon>
        <taxon>malvids</taxon>
        <taxon>Myrtales</taxon>
        <taxon>Lythraceae</taxon>
        <taxon>Trapa</taxon>
    </lineage>
</organism>
<proteinExistence type="predicted"/>
<dbReference type="Pfam" id="PF07647">
    <property type="entry name" value="SAM_2"/>
    <property type="match status" value="1"/>
</dbReference>
<dbReference type="SUPFAM" id="SSF47769">
    <property type="entry name" value="SAM/Pointed domain"/>
    <property type="match status" value="1"/>
</dbReference>
<dbReference type="EMBL" id="JAXIOK010000013">
    <property type="protein sequence ID" value="KAK4757288.1"/>
    <property type="molecule type" value="Genomic_DNA"/>
</dbReference>
<keyword evidence="4" id="KW-1185">Reference proteome</keyword>
<feature type="compositionally biased region" description="Low complexity" evidence="1">
    <location>
        <begin position="254"/>
        <end position="264"/>
    </location>
</feature>
<dbReference type="PANTHER" id="PTHR33915">
    <property type="entry name" value="OSJNBA0033G05.11 PROTEIN"/>
    <property type="match status" value="1"/>
</dbReference>
<feature type="domain" description="SAM" evidence="2">
    <location>
        <begin position="1"/>
        <end position="58"/>
    </location>
</feature>